<evidence type="ECO:0000256" key="7">
    <source>
        <dbReference type="ARBA" id="ARBA00022624"/>
    </source>
</evidence>
<feature type="domain" description="ACT-like" evidence="14">
    <location>
        <begin position="422"/>
        <end position="492"/>
    </location>
</feature>
<organism evidence="15 16">
    <name type="scientific">Marinomonas fungiae</name>
    <dbReference type="NCBI Taxonomy" id="1137284"/>
    <lineage>
        <taxon>Bacteria</taxon>
        <taxon>Pseudomonadati</taxon>
        <taxon>Pseudomonadota</taxon>
        <taxon>Gammaproteobacteria</taxon>
        <taxon>Oceanospirillales</taxon>
        <taxon>Oceanospirillaceae</taxon>
        <taxon>Marinomonas</taxon>
    </lineage>
</organism>
<dbReference type="InterPro" id="IPR001926">
    <property type="entry name" value="TrpB-like_PALP"/>
</dbReference>
<dbReference type="Gene3D" id="3.40.1020.10">
    <property type="entry name" value="Biosynthetic Threonine Deaminase, Domain 3"/>
    <property type="match status" value="1"/>
</dbReference>
<comment type="pathway">
    <text evidence="3 13">Amino-acid biosynthesis; L-isoleucine biosynthesis; 2-oxobutanoate from L-threonine: step 1/1.</text>
</comment>
<keyword evidence="8" id="KW-0677">Repeat</keyword>
<evidence type="ECO:0000256" key="11">
    <source>
        <dbReference type="ARBA" id="ARBA00023304"/>
    </source>
</evidence>
<dbReference type="CDD" id="cd04907">
    <property type="entry name" value="ACT_ThrD-I_2"/>
    <property type="match status" value="1"/>
</dbReference>
<evidence type="ECO:0000256" key="2">
    <source>
        <dbReference type="ARBA" id="ARBA00001933"/>
    </source>
</evidence>
<dbReference type="PANTHER" id="PTHR48078">
    <property type="entry name" value="THREONINE DEHYDRATASE, MITOCHONDRIAL-RELATED"/>
    <property type="match status" value="1"/>
</dbReference>
<keyword evidence="10 13" id="KW-0456">Lyase</keyword>
<dbReference type="CDD" id="cd01562">
    <property type="entry name" value="Thr-dehyd"/>
    <property type="match status" value="1"/>
</dbReference>
<dbReference type="Pfam" id="PF00585">
    <property type="entry name" value="Thr_dehydrat_C"/>
    <property type="match status" value="2"/>
</dbReference>
<dbReference type="GO" id="GO:0009097">
    <property type="term" value="P:isoleucine biosynthetic process"/>
    <property type="evidence" value="ECO:0007669"/>
    <property type="project" value="UniProtKB-UniRule"/>
</dbReference>
<dbReference type="CDD" id="cd04906">
    <property type="entry name" value="ACT_ThrD-I_1"/>
    <property type="match status" value="1"/>
</dbReference>
<evidence type="ECO:0000256" key="12">
    <source>
        <dbReference type="ARBA" id="ARBA00025527"/>
    </source>
</evidence>
<dbReference type="InterPro" id="IPR005787">
    <property type="entry name" value="Thr_deHydtase_biosynth"/>
</dbReference>
<dbReference type="FunFam" id="3.40.1020.10:FF:000001">
    <property type="entry name" value="L-threonine dehydratase"/>
    <property type="match status" value="1"/>
</dbReference>
<dbReference type="GO" id="GO:0030170">
    <property type="term" value="F:pyridoxal phosphate binding"/>
    <property type="evidence" value="ECO:0007669"/>
    <property type="project" value="InterPro"/>
</dbReference>
<evidence type="ECO:0000256" key="1">
    <source>
        <dbReference type="ARBA" id="ARBA00001274"/>
    </source>
</evidence>
<dbReference type="EC" id="4.3.1.19" evidence="13"/>
<evidence type="ECO:0000256" key="10">
    <source>
        <dbReference type="ARBA" id="ARBA00023239"/>
    </source>
</evidence>
<dbReference type="InterPro" id="IPR045865">
    <property type="entry name" value="ACT-like_dom_sf"/>
</dbReference>
<dbReference type="Proteomes" id="UP000182769">
    <property type="component" value="Unassembled WGS sequence"/>
</dbReference>
<gene>
    <name evidence="13" type="primary">ilvA</name>
    <name evidence="15" type="ORF">Ga0061065_11178</name>
</gene>
<dbReference type="RefSeq" id="WP_055464103.1">
    <property type="nucleotide sequence ID" value="NZ_CYHG01000011.1"/>
</dbReference>
<dbReference type="InterPro" id="IPR001721">
    <property type="entry name" value="TD_ACT-like"/>
</dbReference>
<keyword evidence="9 13" id="KW-0663">Pyridoxal phosphate</keyword>
<dbReference type="UniPathway" id="UPA00047">
    <property type="reaction ID" value="UER00054"/>
</dbReference>
<dbReference type="OrthoDB" id="9811476at2"/>
<dbReference type="InterPro" id="IPR036052">
    <property type="entry name" value="TrpB-like_PALP_sf"/>
</dbReference>
<evidence type="ECO:0000313" key="16">
    <source>
        <dbReference type="Proteomes" id="UP000182769"/>
    </source>
</evidence>
<accession>A0A0K6IQW3</accession>
<comment type="catalytic activity">
    <reaction evidence="1 13">
        <text>L-threonine = 2-oxobutanoate + NH4(+)</text>
        <dbReference type="Rhea" id="RHEA:22108"/>
        <dbReference type="ChEBI" id="CHEBI:16763"/>
        <dbReference type="ChEBI" id="CHEBI:28938"/>
        <dbReference type="ChEBI" id="CHEBI:57926"/>
        <dbReference type="EC" id="4.3.1.19"/>
    </reaction>
</comment>
<evidence type="ECO:0000256" key="3">
    <source>
        <dbReference type="ARBA" id="ARBA00004810"/>
    </source>
</evidence>
<dbReference type="GO" id="GO:0006565">
    <property type="term" value="P:L-serine catabolic process"/>
    <property type="evidence" value="ECO:0007669"/>
    <property type="project" value="TreeGrafter"/>
</dbReference>
<dbReference type="AlphaFoldDB" id="A0A0K6IQW3"/>
<dbReference type="PANTHER" id="PTHR48078:SF11">
    <property type="entry name" value="THREONINE DEHYDRATASE, MITOCHONDRIAL"/>
    <property type="match status" value="1"/>
</dbReference>
<evidence type="ECO:0000259" key="14">
    <source>
        <dbReference type="PROSITE" id="PS51672"/>
    </source>
</evidence>
<proteinExistence type="inferred from homology"/>
<dbReference type="InterPro" id="IPR050147">
    <property type="entry name" value="Ser/Thr_Dehydratase"/>
</dbReference>
<dbReference type="InterPro" id="IPR000634">
    <property type="entry name" value="Ser/Thr_deHydtase_PyrdxlP-BS"/>
</dbReference>
<evidence type="ECO:0000256" key="6">
    <source>
        <dbReference type="ARBA" id="ARBA00022605"/>
    </source>
</evidence>
<dbReference type="GO" id="GO:0006567">
    <property type="term" value="P:L-threonine catabolic process"/>
    <property type="evidence" value="ECO:0007669"/>
    <property type="project" value="TreeGrafter"/>
</dbReference>
<dbReference type="SUPFAM" id="SSF55021">
    <property type="entry name" value="ACT-like"/>
    <property type="match status" value="1"/>
</dbReference>
<sequence>MPHTIIKKILQAPVYDVAVETPVSRATQLSERTGNDIILKREDLQPVFSFKIRGAYNKIIQLSEEERAKGVIAASAGNHAQGVALAAKKLGIKATIVMPATTPDVKVNAVRARGAEVVLSGDAFDAAFAKSQEIMAETGQVYVHPFDDIDTIAGQGTIGMELLRQIEGDIDAVFIPVGGGGLIAGVSAYIKYLRPEIKVIGVEPIDAACLKIALDTGKPTRLSTVGIFAEGVAVAEIGKNTFEIAKDCVDEVITVSTDEMCAAIKDIYDDTRSITEPAGACALAGLKKYIEREGAKGQRLVAINSGANVNFDRLRHVSERAELGEKREAIIAVRIPEAPGSFKDFCQALVGRSITEFNYRYSDEKEAVIFVGVALGGSPHSREELLHDLKDYEIVDLTDDETAKVHVRHMIGGHLRSDKGELLYSFEFPERPGALLKFLNTLGGQWNISMFHYRNHGDAYGRVLVGLQAVGEETDVTRYLDELGYPYQDENDNPACKLFFR</sequence>
<keyword evidence="16" id="KW-1185">Reference proteome</keyword>
<evidence type="ECO:0000256" key="4">
    <source>
        <dbReference type="ARBA" id="ARBA00010869"/>
    </source>
</evidence>
<comment type="similarity">
    <text evidence="4 13">Belongs to the serine/threonine dehydratase family.</text>
</comment>
<dbReference type="NCBIfam" id="TIGR01124">
    <property type="entry name" value="ilvA_2Cterm"/>
    <property type="match status" value="1"/>
</dbReference>
<name>A0A0K6IQW3_9GAMM</name>
<dbReference type="Pfam" id="PF00291">
    <property type="entry name" value="PALP"/>
    <property type="match status" value="1"/>
</dbReference>
<keyword evidence="7 13" id="KW-0412">Isoleucine biosynthesis</keyword>
<dbReference type="SUPFAM" id="SSF53686">
    <property type="entry name" value="Tryptophan synthase beta subunit-like PLP-dependent enzymes"/>
    <property type="match status" value="1"/>
</dbReference>
<evidence type="ECO:0000256" key="9">
    <source>
        <dbReference type="ARBA" id="ARBA00022898"/>
    </source>
</evidence>
<evidence type="ECO:0000256" key="5">
    <source>
        <dbReference type="ARBA" id="ARBA00011881"/>
    </source>
</evidence>
<dbReference type="EMBL" id="CYHG01000011">
    <property type="protein sequence ID" value="CUB05491.1"/>
    <property type="molecule type" value="Genomic_DNA"/>
</dbReference>
<dbReference type="Gene3D" id="3.40.50.1100">
    <property type="match status" value="2"/>
</dbReference>
<keyword evidence="6 13" id="KW-0028">Amino-acid biosynthesis</keyword>
<comment type="cofactor">
    <cofactor evidence="2 13">
        <name>pyridoxal 5'-phosphate</name>
        <dbReference type="ChEBI" id="CHEBI:597326"/>
    </cofactor>
</comment>
<keyword evidence="11 13" id="KW-0100">Branched-chain amino acid biosynthesis</keyword>
<comment type="subunit">
    <text evidence="5 13">Homotetramer.</text>
</comment>
<feature type="domain" description="ACT-like" evidence="14">
    <location>
        <begin position="329"/>
        <end position="402"/>
    </location>
</feature>
<dbReference type="PROSITE" id="PS51672">
    <property type="entry name" value="ACT_LIKE"/>
    <property type="match status" value="2"/>
</dbReference>
<dbReference type="PROSITE" id="PS00165">
    <property type="entry name" value="DEHYDRATASE_SER_THR"/>
    <property type="match status" value="1"/>
</dbReference>
<comment type="function">
    <text evidence="12 13">Catalyzes the anaerobic formation of alpha-ketobutyrate and ammonia from threonine in a two-step reaction. The first step involved a dehydration of threonine and a production of enamine intermediates (aminocrotonate), which tautomerizes to its imine form (iminobutyrate). Both intermediates are unstable and short-lived. The second step is the nonenzymatic hydrolysis of the enamine/imine intermediates to form 2-ketobutyrate and free ammonia. In the low water environment of the cell, the second step is accelerated by RidA.</text>
</comment>
<reference evidence="16" key="1">
    <citation type="submission" date="2015-08" db="EMBL/GenBank/DDBJ databases">
        <authorList>
            <person name="Varghese N."/>
        </authorList>
    </citation>
    <scope>NUCLEOTIDE SEQUENCE [LARGE SCALE GENOMIC DNA]</scope>
    <source>
        <strain evidence="16">JCM 18476</strain>
    </source>
</reference>
<dbReference type="NCBIfam" id="NF006674">
    <property type="entry name" value="PRK09224.1"/>
    <property type="match status" value="1"/>
</dbReference>
<evidence type="ECO:0000256" key="8">
    <source>
        <dbReference type="ARBA" id="ARBA00022737"/>
    </source>
</evidence>
<dbReference type="STRING" id="1137284.GCA_001418205_03018"/>
<evidence type="ECO:0000256" key="13">
    <source>
        <dbReference type="RuleBase" id="RU362012"/>
    </source>
</evidence>
<dbReference type="FunFam" id="3.40.50.1100:FF:000008">
    <property type="entry name" value="L-threonine dehydratase"/>
    <property type="match status" value="1"/>
</dbReference>
<dbReference type="GO" id="GO:0004794">
    <property type="term" value="F:threonine deaminase activity"/>
    <property type="evidence" value="ECO:0007669"/>
    <property type="project" value="UniProtKB-UniRule"/>
</dbReference>
<dbReference type="InterPro" id="IPR038110">
    <property type="entry name" value="TD_ACT-like_sf"/>
</dbReference>
<dbReference type="GO" id="GO:0003941">
    <property type="term" value="F:L-serine ammonia-lyase activity"/>
    <property type="evidence" value="ECO:0007669"/>
    <property type="project" value="TreeGrafter"/>
</dbReference>
<protein>
    <recommendedName>
        <fullName evidence="13">L-threonine dehydratase</fullName>
        <ecNumber evidence="13">4.3.1.19</ecNumber>
    </recommendedName>
    <alternativeName>
        <fullName evidence="13">Threonine deaminase</fullName>
    </alternativeName>
</protein>
<evidence type="ECO:0000313" key="15">
    <source>
        <dbReference type="EMBL" id="CUB05491.1"/>
    </source>
</evidence>